<gene>
    <name evidence="1" type="ORF">Bca52824_014651</name>
</gene>
<keyword evidence="2" id="KW-1185">Reference proteome</keyword>
<dbReference type="EMBL" id="JAAMPC010000003">
    <property type="protein sequence ID" value="KAG2321438.1"/>
    <property type="molecule type" value="Genomic_DNA"/>
</dbReference>
<sequence length="100" mass="11463">MANSAVLLSSLKSGRCYSTVEVRLLMVCNQFIHFLLINQDFSPPPINRSYFIYMAPRCSREITKLLRTEKVFSRESEEFRVSPASSSSVYGGKIQIFDCR</sequence>
<dbReference type="AlphaFoldDB" id="A0A8X7W079"/>
<organism evidence="1 2">
    <name type="scientific">Brassica carinata</name>
    <name type="common">Ethiopian mustard</name>
    <name type="synonym">Abyssinian cabbage</name>
    <dbReference type="NCBI Taxonomy" id="52824"/>
    <lineage>
        <taxon>Eukaryota</taxon>
        <taxon>Viridiplantae</taxon>
        <taxon>Streptophyta</taxon>
        <taxon>Embryophyta</taxon>
        <taxon>Tracheophyta</taxon>
        <taxon>Spermatophyta</taxon>
        <taxon>Magnoliopsida</taxon>
        <taxon>eudicotyledons</taxon>
        <taxon>Gunneridae</taxon>
        <taxon>Pentapetalae</taxon>
        <taxon>rosids</taxon>
        <taxon>malvids</taxon>
        <taxon>Brassicales</taxon>
        <taxon>Brassicaceae</taxon>
        <taxon>Brassiceae</taxon>
        <taxon>Brassica</taxon>
    </lineage>
</organism>
<evidence type="ECO:0000313" key="2">
    <source>
        <dbReference type="Proteomes" id="UP000886595"/>
    </source>
</evidence>
<dbReference type="Proteomes" id="UP000886595">
    <property type="component" value="Unassembled WGS sequence"/>
</dbReference>
<evidence type="ECO:0000313" key="1">
    <source>
        <dbReference type="EMBL" id="KAG2321438.1"/>
    </source>
</evidence>
<proteinExistence type="predicted"/>
<accession>A0A8X7W079</accession>
<protein>
    <submittedName>
        <fullName evidence="1">Uncharacterized protein</fullName>
    </submittedName>
</protein>
<reference evidence="1 2" key="1">
    <citation type="submission" date="2020-02" db="EMBL/GenBank/DDBJ databases">
        <authorList>
            <person name="Ma Q."/>
            <person name="Huang Y."/>
            <person name="Song X."/>
            <person name="Pei D."/>
        </authorList>
    </citation>
    <scope>NUCLEOTIDE SEQUENCE [LARGE SCALE GENOMIC DNA]</scope>
    <source>
        <strain evidence="1">Sxm20200214</strain>
        <tissue evidence="1">Leaf</tissue>
    </source>
</reference>
<comment type="caution">
    <text evidence="1">The sequence shown here is derived from an EMBL/GenBank/DDBJ whole genome shotgun (WGS) entry which is preliminary data.</text>
</comment>
<dbReference type="OrthoDB" id="10364558at2759"/>
<name>A0A8X7W079_BRACI</name>